<dbReference type="EMBL" id="NIZW01000018">
    <property type="protein sequence ID" value="PHQ33279.1"/>
    <property type="molecule type" value="Genomic_DNA"/>
</dbReference>
<sequence length="252" mass="28167">MSSTNDDKEPALDDSEAGSDSETSSTSPPGQEASTSAQQEPGCMPIVVACTLLMGIVSFVFCGVTTWVLFQKRTEVAVRTLVGYVDVIEQSLLPPDEKKSVIDQLETTIKQMQADDYPQEQASAVMQRLVRLPIPQYGELDVIDSFVKENFDDDERDNALKQISRLRRAIERGKATVIDVNDVLLPTTQVDTTHPLGRVLKQPLVEDDIRDVVQRAKLIGDRDDLEDQFFERKPIDEILKRELRAAIEQGGY</sequence>
<dbReference type="OrthoDB" id="263121at2"/>
<keyword evidence="2" id="KW-0812">Transmembrane</keyword>
<name>A0A2G1W3M9_9BACT</name>
<reference evidence="3 4" key="1">
    <citation type="submission" date="2017-06" db="EMBL/GenBank/DDBJ databases">
        <title>Description of Rhodopirellula bahusiensis sp. nov.</title>
        <authorList>
            <person name="Kizina J."/>
            <person name="Harder J."/>
        </authorList>
    </citation>
    <scope>NUCLEOTIDE SEQUENCE [LARGE SCALE GENOMIC DNA]</scope>
    <source>
        <strain evidence="3 4">SWK21</strain>
    </source>
</reference>
<organism evidence="3 4">
    <name type="scientific">Rhodopirellula bahusiensis</name>
    <dbReference type="NCBI Taxonomy" id="2014065"/>
    <lineage>
        <taxon>Bacteria</taxon>
        <taxon>Pseudomonadati</taxon>
        <taxon>Planctomycetota</taxon>
        <taxon>Planctomycetia</taxon>
        <taxon>Pirellulales</taxon>
        <taxon>Pirellulaceae</taxon>
        <taxon>Rhodopirellula</taxon>
    </lineage>
</organism>
<evidence type="ECO:0000256" key="2">
    <source>
        <dbReference type="SAM" id="Phobius"/>
    </source>
</evidence>
<keyword evidence="2" id="KW-1133">Transmembrane helix</keyword>
<evidence type="ECO:0000313" key="3">
    <source>
        <dbReference type="EMBL" id="PHQ33279.1"/>
    </source>
</evidence>
<comment type="caution">
    <text evidence="3">The sequence shown here is derived from an EMBL/GenBank/DDBJ whole genome shotgun (WGS) entry which is preliminary data.</text>
</comment>
<dbReference type="Proteomes" id="UP000225740">
    <property type="component" value="Unassembled WGS sequence"/>
</dbReference>
<evidence type="ECO:0008006" key="5">
    <source>
        <dbReference type="Google" id="ProtNLM"/>
    </source>
</evidence>
<feature type="compositionally biased region" description="Basic and acidic residues" evidence="1">
    <location>
        <begin position="1"/>
        <end position="11"/>
    </location>
</feature>
<proteinExistence type="predicted"/>
<dbReference type="RefSeq" id="WP_099262675.1">
    <property type="nucleotide sequence ID" value="NZ_NIZW01000018.1"/>
</dbReference>
<feature type="transmembrane region" description="Helical" evidence="2">
    <location>
        <begin position="46"/>
        <end position="70"/>
    </location>
</feature>
<dbReference type="AlphaFoldDB" id="A0A2G1W3M9"/>
<keyword evidence="2" id="KW-0472">Membrane</keyword>
<feature type="region of interest" description="Disordered" evidence="1">
    <location>
        <begin position="1"/>
        <end position="39"/>
    </location>
</feature>
<evidence type="ECO:0000313" key="4">
    <source>
        <dbReference type="Proteomes" id="UP000225740"/>
    </source>
</evidence>
<evidence type="ECO:0000256" key="1">
    <source>
        <dbReference type="SAM" id="MobiDB-lite"/>
    </source>
</evidence>
<protein>
    <recommendedName>
        <fullName evidence="5">Transmembrane protein</fullName>
    </recommendedName>
</protein>
<accession>A0A2G1W3M9</accession>
<feature type="compositionally biased region" description="Polar residues" evidence="1">
    <location>
        <begin position="20"/>
        <end position="39"/>
    </location>
</feature>
<dbReference type="GeneID" id="90610529"/>
<gene>
    <name evidence="3" type="ORF">CEE69_21355</name>
</gene>
<keyword evidence="4" id="KW-1185">Reference proteome</keyword>